<keyword evidence="2" id="KW-1185">Reference proteome</keyword>
<sequence>MTVTLVHLRPPTAFYAGITMSRQLSNQALLKRAYDSMLVTDIGPFLAERGFAKSGSTFGRRRGPLYDVIGFQSNWHNGVTPWHAFFVNVGVGSVDIDAACPGHGSRAHPANGQLLDRRWEALVPELPYELRFHRDTDMTAFSAQLRQGLGRVIAELEKVDSTETLVRYAVEHNLLIQYEKTCCYLAATDDIERLCHYVATLRDCFGHQERWSLFNQRISAVTGPWTSRLRELGMLDQIGELTAGS</sequence>
<dbReference type="InterPro" id="IPR025412">
    <property type="entry name" value="DUF4304"/>
</dbReference>
<dbReference type="Proteomes" id="UP001060504">
    <property type="component" value="Unassembled WGS sequence"/>
</dbReference>
<dbReference type="EMBL" id="BPRH01001317">
    <property type="protein sequence ID" value="GJF12899.1"/>
    <property type="molecule type" value="Genomic_DNA"/>
</dbReference>
<evidence type="ECO:0008006" key="3">
    <source>
        <dbReference type="Google" id="ProtNLM"/>
    </source>
</evidence>
<protein>
    <recommendedName>
        <fullName evidence="3">DUF4304 domain-containing protein</fullName>
    </recommendedName>
</protein>
<evidence type="ECO:0000313" key="1">
    <source>
        <dbReference type="EMBL" id="GJF12899.1"/>
    </source>
</evidence>
<name>A0ABQ4VBG8_9MYCO</name>
<dbReference type="Pfam" id="PF14137">
    <property type="entry name" value="DUF4304"/>
    <property type="match status" value="1"/>
</dbReference>
<evidence type="ECO:0000313" key="2">
    <source>
        <dbReference type="Proteomes" id="UP001060504"/>
    </source>
</evidence>
<reference evidence="1 2" key="1">
    <citation type="submission" date="2021-08" db="EMBL/GenBank/DDBJ databases">
        <title>Draft genome sequence of Mycolicibacterium sp. NGTWS1702 strain.</title>
        <authorList>
            <person name="Matsumoto M."/>
            <person name="Tang B.C.C."/>
            <person name="Machida Y."/>
            <person name="Matoyama H."/>
            <person name="Kishihara T."/>
            <person name="Sato S."/>
            <person name="Kondo I."/>
            <person name="Sano M."/>
            <person name="Kato G."/>
        </authorList>
    </citation>
    <scope>NUCLEOTIDE SEQUENCE [LARGE SCALE GENOMIC DNA]</scope>
    <source>
        <strain evidence="1 2">NGTWSNA01</strain>
    </source>
</reference>
<gene>
    <name evidence="1" type="ORF">NGTWS1702_12420</name>
</gene>
<organism evidence="1 2">
    <name type="scientific">Mycolicibacterium cyprinidarum</name>
    <dbReference type="NCBI Taxonomy" id="2860311"/>
    <lineage>
        <taxon>Bacteria</taxon>
        <taxon>Bacillati</taxon>
        <taxon>Actinomycetota</taxon>
        <taxon>Actinomycetes</taxon>
        <taxon>Mycobacteriales</taxon>
        <taxon>Mycobacteriaceae</taxon>
        <taxon>Mycolicibacterium</taxon>
    </lineage>
</organism>
<comment type="caution">
    <text evidence="1">The sequence shown here is derived from an EMBL/GenBank/DDBJ whole genome shotgun (WGS) entry which is preliminary data.</text>
</comment>
<accession>A0ABQ4VBG8</accession>
<proteinExistence type="predicted"/>